<dbReference type="Proteomes" id="UP000319980">
    <property type="component" value="Unassembled WGS sequence"/>
</dbReference>
<protein>
    <submittedName>
        <fullName evidence="4">Polysaccharide biosynthesis protein</fullName>
    </submittedName>
</protein>
<evidence type="ECO:0000256" key="2">
    <source>
        <dbReference type="ARBA" id="ARBA00022840"/>
    </source>
</evidence>
<evidence type="ECO:0000256" key="1">
    <source>
        <dbReference type="ARBA" id="ARBA00022741"/>
    </source>
</evidence>
<dbReference type="AlphaFoldDB" id="A0A5C5UAR2"/>
<keyword evidence="1" id="KW-0547">Nucleotide-binding</keyword>
<sequence length="246" mass="26256">MNPRRDAPSDPGRAEGGSHSITRTDGAQQPLTPRALEERKLIHRNDSVRAQADAFRGLRTKLLALGQDRNFVTLVAPAQPGCGGSFVARNLAAAFAFDETKTALLVDCDSLHPAQHAALGVNAASVGMMDYLEGGVTDLSAIQYETGLPRLRLIPSGSPRETAGESFSSTRMRMMIDSLRGTHPNRYLILDSPPVLNSPDARILSELADLIVLVAGYGQVTVDSIDAAAASFDPDKLAGVVFNTLY</sequence>
<dbReference type="InterPro" id="IPR050445">
    <property type="entry name" value="Bact_polysacc_biosynth/exp"/>
</dbReference>
<dbReference type="GO" id="GO:0005886">
    <property type="term" value="C:plasma membrane"/>
    <property type="evidence" value="ECO:0007669"/>
    <property type="project" value="TreeGrafter"/>
</dbReference>
<dbReference type="CDD" id="cd05387">
    <property type="entry name" value="BY-kinase"/>
    <property type="match status" value="1"/>
</dbReference>
<organism evidence="4 5">
    <name type="scientific">Luteimonas marina</name>
    <dbReference type="NCBI Taxonomy" id="488485"/>
    <lineage>
        <taxon>Bacteria</taxon>
        <taxon>Pseudomonadati</taxon>
        <taxon>Pseudomonadota</taxon>
        <taxon>Gammaproteobacteria</taxon>
        <taxon>Lysobacterales</taxon>
        <taxon>Lysobacteraceae</taxon>
        <taxon>Luteimonas</taxon>
    </lineage>
</organism>
<dbReference type="EMBL" id="VOHK01000001">
    <property type="protein sequence ID" value="TWT23089.1"/>
    <property type="molecule type" value="Genomic_DNA"/>
</dbReference>
<dbReference type="InterPro" id="IPR005702">
    <property type="entry name" value="Wzc-like_C"/>
</dbReference>
<dbReference type="InterPro" id="IPR027417">
    <property type="entry name" value="P-loop_NTPase"/>
</dbReference>
<gene>
    <name evidence="4" type="ORF">FQY83_00075</name>
</gene>
<dbReference type="Gene3D" id="3.40.50.300">
    <property type="entry name" value="P-loop containing nucleotide triphosphate hydrolases"/>
    <property type="match status" value="1"/>
</dbReference>
<dbReference type="RefSeq" id="WP_146383942.1">
    <property type="nucleotide sequence ID" value="NZ_VOHK01000001.1"/>
</dbReference>
<reference evidence="4 5" key="1">
    <citation type="journal article" date="2008" name="Int. J. Syst. Evol. Microbiol.">
        <title>Luteimonas marina sp. nov., isolated from seawater.</title>
        <authorList>
            <person name="Baik K.S."/>
            <person name="Park S.C."/>
            <person name="Kim M.S."/>
            <person name="Kim E.M."/>
            <person name="Park C."/>
            <person name="Chun J."/>
            <person name="Seong C.N."/>
        </authorList>
    </citation>
    <scope>NUCLEOTIDE SEQUENCE [LARGE SCALE GENOMIC DNA]</scope>
    <source>
        <strain evidence="4 5">FR1330</strain>
    </source>
</reference>
<name>A0A5C5UAR2_9GAMM</name>
<dbReference type="GO" id="GO:0004713">
    <property type="term" value="F:protein tyrosine kinase activity"/>
    <property type="evidence" value="ECO:0007669"/>
    <property type="project" value="TreeGrafter"/>
</dbReference>
<keyword evidence="2" id="KW-0067">ATP-binding</keyword>
<comment type="caution">
    <text evidence="4">The sequence shown here is derived from an EMBL/GenBank/DDBJ whole genome shotgun (WGS) entry which is preliminary data.</text>
</comment>
<dbReference type="PANTHER" id="PTHR32309:SF13">
    <property type="entry name" value="FERRIC ENTEROBACTIN TRANSPORT PROTEIN FEPE"/>
    <property type="match status" value="1"/>
</dbReference>
<evidence type="ECO:0000256" key="3">
    <source>
        <dbReference type="SAM" id="MobiDB-lite"/>
    </source>
</evidence>
<evidence type="ECO:0000313" key="5">
    <source>
        <dbReference type="Proteomes" id="UP000319980"/>
    </source>
</evidence>
<accession>A0A5C5UAR2</accession>
<dbReference type="SUPFAM" id="SSF52540">
    <property type="entry name" value="P-loop containing nucleoside triphosphate hydrolases"/>
    <property type="match status" value="1"/>
</dbReference>
<dbReference type="OrthoDB" id="9775724at2"/>
<feature type="region of interest" description="Disordered" evidence="3">
    <location>
        <begin position="1"/>
        <end position="32"/>
    </location>
</feature>
<dbReference type="PANTHER" id="PTHR32309">
    <property type="entry name" value="TYROSINE-PROTEIN KINASE"/>
    <property type="match status" value="1"/>
</dbReference>
<evidence type="ECO:0000313" key="4">
    <source>
        <dbReference type="EMBL" id="TWT23089.1"/>
    </source>
</evidence>
<proteinExistence type="predicted"/>
<keyword evidence="5" id="KW-1185">Reference proteome</keyword>
<feature type="compositionally biased region" description="Polar residues" evidence="3">
    <location>
        <begin position="19"/>
        <end position="31"/>
    </location>
</feature>